<feature type="domain" description="YcaO" evidence="1">
    <location>
        <begin position="447"/>
        <end position="696"/>
    </location>
</feature>
<evidence type="ECO:0000313" key="2">
    <source>
        <dbReference type="EMBL" id="MBF8191026.1"/>
    </source>
</evidence>
<dbReference type="Pfam" id="PF02624">
    <property type="entry name" value="YcaO"/>
    <property type="match status" value="1"/>
</dbReference>
<comment type="caution">
    <text evidence="2">The sequence shown here is derived from an EMBL/GenBank/DDBJ whole genome shotgun (WGS) entry which is preliminary data.</text>
</comment>
<sequence>MKLLLRQDAYYTEAPEGVYLVTHKGPAMLGGGSVHGLLLRLVPYLDGRYTLDELTEGLAEERRGPVTRLIRALMARGAIQRVDRPEEVPGRDEESFLGYFLSSGRDSFARYQATRTEVGGDGALLAEVVAAARRSGLRHVGVSGDLDPAEADLVLYVSEHPREETTRRVAELCAATGTPLAQAFILDGELWYGMLDWTTLTRRLTARPHSSPRPGAGLADPGTGRAIGARQFVHQVFRTVTAVSTPRPGRVTRFDVATLARQEHAVLRHPFALDVAPAGEEAFLATLASRREAPPLDGETLSQRAAPCADDRLGVFGPPDEGDFIQLPLNVCQIAVSDPVGLLGTSPQVIGTGLDFATARYTAALRAFAVYGSLMVDPRLLLNADGSPFTDNADAGLTALRDAVSRHQATAERSLSGVETGAVHAALRNGGGHQVADGRALSGTETGGVHVALREGGAEGGGVHVRGYSLAGGGVRLVPVGVAFPLLSRIPVAGPYRVPEGVASGYSWDEAVLAGVLAQVRRLTLEELSGPVRRLDQSQVTMDATGERYRSMLTAMREEVVAGDLTGSLGVPTVVCRAGRSEGVASGLTYAEALRDAMRDTLLGLQSRMHAQPAYAPSDLAEMQLTAPPDLAEMQPIASLDLAEMQLTAPPDLAEMPLKDAAPVEPSWRRVAEVAEIAAALAARGADLVVVPLDHDPEVSLAMPNTVHVVLLHD</sequence>
<dbReference type="AlphaFoldDB" id="A0A931ADU2"/>
<proteinExistence type="predicted"/>
<organism evidence="2 3">
    <name type="scientific">Nonomuraea cypriaca</name>
    <dbReference type="NCBI Taxonomy" id="1187855"/>
    <lineage>
        <taxon>Bacteria</taxon>
        <taxon>Bacillati</taxon>
        <taxon>Actinomycetota</taxon>
        <taxon>Actinomycetes</taxon>
        <taxon>Streptosporangiales</taxon>
        <taxon>Streptosporangiaceae</taxon>
        <taxon>Nonomuraea</taxon>
    </lineage>
</organism>
<name>A0A931ADU2_9ACTN</name>
<dbReference type="EMBL" id="JADOGI010000143">
    <property type="protein sequence ID" value="MBF8191026.1"/>
    <property type="molecule type" value="Genomic_DNA"/>
</dbReference>
<dbReference type="Gene3D" id="3.40.50.720">
    <property type="entry name" value="NAD(P)-binding Rossmann-like Domain"/>
    <property type="match status" value="1"/>
</dbReference>
<dbReference type="Gene3D" id="3.90.930.60">
    <property type="match status" value="1"/>
</dbReference>
<evidence type="ECO:0000259" key="1">
    <source>
        <dbReference type="Pfam" id="PF02624"/>
    </source>
</evidence>
<dbReference type="InterPro" id="IPR003776">
    <property type="entry name" value="YcaO-like_dom"/>
</dbReference>
<dbReference type="Proteomes" id="UP000605361">
    <property type="component" value="Unassembled WGS sequence"/>
</dbReference>
<gene>
    <name evidence="2" type="ORF">ITP53_36025</name>
</gene>
<dbReference type="RefSeq" id="WP_195899938.1">
    <property type="nucleotide sequence ID" value="NZ_JADOGI010000143.1"/>
</dbReference>
<keyword evidence="3" id="KW-1185">Reference proteome</keyword>
<accession>A0A931ADU2</accession>
<evidence type="ECO:0000313" key="3">
    <source>
        <dbReference type="Proteomes" id="UP000605361"/>
    </source>
</evidence>
<reference evidence="2" key="1">
    <citation type="submission" date="2020-11" db="EMBL/GenBank/DDBJ databases">
        <title>Whole-genome analyses of Nonomuraea sp. K274.</title>
        <authorList>
            <person name="Veyisoglu A."/>
        </authorList>
    </citation>
    <scope>NUCLEOTIDE SEQUENCE</scope>
    <source>
        <strain evidence="2">K274</strain>
    </source>
</reference>
<protein>
    <submittedName>
        <fullName evidence="2">YcaO-like family protein</fullName>
    </submittedName>
</protein>